<evidence type="ECO:0000256" key="3">
    <source>
        <dbReference type="ARBA" id="ARBA00022692"/>
    </source>
</evidence>
<organism evidence="7 8">
    <name type="scientific">Corallococcus coralloides</name>
    <name type="common">Myxococcus coralloides</name>
    <dbReference type="NCBI Taxonomy" id="184914"/>
    <lineage>
        <taxon>Bacteria</taxon>
        <taxon>Pseudomonadati</taxon>
        <taxon>Myxococcota</taxon>
        <taxon>Myxococcia</taxon>
        <taxon>Myxococcales</taxon>
        <taxon>Cystobacterineae</taxon>
        <taxon>Myxococcaceae</taxon>
        <taxon>Corallococcus</taxon>
    </lineage>
</organism>
<dbReference type="Proteomes" id="UP000288758">
    <property type="component" value="Chromosome"/>
</dbReference>
<comment type="similarity">
    <text evidence="2">Belongs to the autoinducer-2 exporter (AI-2E) (TC 2.A.86) family.</text>
</comment>
<evidence type="ECO:0000313" key="8">
    <source>
        <dbReference type="Proteomes" id="UP000288758"/>
    </source>
</evidence>
<dbReference type="EMBL" id="CP034669">
    <property type="protein sequence ID" value="QAT87368.1"/>
    <property type="molecule type" value="Genomic_DNA"/>
</dbReference>
<evidence type="ECO:0008006" key="9">
    <source>
        <dbReference type="Google" id="ProtNLM"/>
    </source>
</evidence>
<dbReference type="PANTHER" id="PTHR21716:SF62">
    <property type="entry name" value="TRANSPORT PROTEIN YDBI-RELATED"/>
    <property type="match status" value="1"/>
</dbReference>
<evidence type="ECO:0000313" key="7">
    <source>
        <dbReference type="EMBL" id="QAT87368.1"/>
    </source>
</evidence>
<keyword evidence="4 6" id="KW-1133">Transmembrane helix</keyword>
<dbReference type="GO" id="GO:0016020">
    <property type="term" value="C:membrane"/>
    <property type="evidence" value="ECO:0007669"/>
    <property type="project" value="UniProtKB-SubCell"/>
</dbReference>
<name>A0A410RZV9_CORCK</name>
<sequence length="405" mass="43303">MSPPVEATAPDERRKRLLLLAGLWVAIAVTLFALRSVVMPFAGAALIAYLVQPLVARITRLKVAGHSVPRWVAILLIYAGFFLAVYLFVVALVPQLYREVARISREMAAFASALTPEHVQGHAQRAEAWLNTYGIPVALSDRAMEDAAGASGGFSMALDLEQMLTDAVTRVTSLAKENLADIVNVSRRIVTEVLTGVFMLFFILMVAAFFSIDAQAIRRYFGTLIPAEFLPDAKTLVARIDKSLSGVVRGQVTICLVNGGLTLLGLLLFGVKFAFLLATIATLFSLIPIFGTIISSVPIVLIALADGFQKGVALLLWIIGIHALEAYFLNPKIMGEAARIHPVVVAFSLIAGEKLFGLWGALFAVPVASIAVACFDYARLKAQPPPLVAAPAQQPVAATDAAPAA</sequence>
<feature type="transmembrane region" description="Helical" evidence="6">
    <location>
        <begin position="17"/>
        <end position="34"/>
    </location>
</feature>
<proteinExistence type="inferred from homology"/>
<keyword evidence="5 6" id="KW-0472">Membrane</keyword>
<evidence type="ECO:0000256" key="1">
    <source>
        <dbReference type="ARBA" id="ARBA00004141"/>
    </source>
</evidence>
<accession>A0A410RZV9</accession>
<feature type="transmembrane region" description="Helical" evidence="6">
    <location>
        <begin position="71"/>
        <end position="97"/>
    </location>
</feature>
<feature type="transmembrane region" description="Helical" evidence="6">
    <location>
        <begin position="252"/>
        <end position="269"/>
    </location>
</feature>
<dbReference type="Pfam" id="PF01594">
    <property type="entry name" value="AI-2E_transport"/>
    <property type="match status" value="1"/>
</dbReference>
<feature type="transmembrane region" description="Helical" evidence="6">
    <location>
        <begin position="356"/>
        <end position="378"/>
    </location>
</feature>
<comment type="subcellular location">
    <subcellularLocation>
        <location evidence="1">Membrane</location>
        <topology evidence="1">Multi-pass membrane protein</topology>
    </subcellularLocation>
</comment>
<dbReference type="PANTHER" id="PTHR21716">
    <property type="entry name" value="TRANSMEMBRANE PROTEIN"/>
    <property type="match status" value="1"/>
</dbReference>
<evidence type="ECO:0000256" key="2">
    <source>
        <dbReference type="ARBA" id="ARBA00009773"/>
    </source>
</evidence>
<evidence type="ECO:0000256" key="4">
    <source>
        <dbReference type="ARBA" id="ARBA00022989"/>
    </source>
</evidence>
<dbReference type="GO" id="GO:0055085">
    <property type="term" value="P:transmembrane transport"/>
    <property type="evidence" value="ECO:0007669"/>
    <property type="project" value="TreeGrafter"/>
</dbReference>
<feature type="transmembrane region" description="Helical" evidence="6">
    <location>
        <begin position="275"/>
        <end position="304"/>
    </location>
</feature>
<reference evidence="7 8" key="1">
    <citation type="submission" date="2018-12" db="EMBL/GenBank/DDBJ databases">
        <title>Complete Genome Sequence of the Corallopyronin A producing Myxobacterium Corallococcus coralloides B035.</title>
        <authorList>
            <person name="Bouhired S.M."/>
            <person name="Rupp O."/>
            <person name="Blom J."/>
            <person name="Schaeberle T.F."/>
            <person name="Kehraus S."/>
            <person name="Schiefer A."/>
            <person name="Pfarr K."/>
            <person name="Goesmann A."/>
            <person name="Hoerauf A."/>
            <person name="Koenig G.M."/>
        </authorList>
    </citation>
    <scope>NUCLEOTIDE SEQUENCE [LARGE SCALE GENOMIC DNA]</scope>
    <source>
        <strain evidence="7 8">B035</strain>
    </source>
</reference>
<gene>
    <name evidence="7" type="ORF">EJ065_5838</name>
</gene>
<dbReference type="InterPro" id="IPR002549">
    <property type="entry name" value="AI-2E-like"/>
</dbReference>
<dbReference type="RefSeq" id="WP_128798745.1">
    <property type="nucleotide sequence ID" value="NZ_CP034669.1"/>
</dbReference>
<dbReference type="AlphaFoldDB" id="A0A410RZV9"/>
<evidence type="ECO:0000256" key="6">
    <source>
        <dbReference type="SAM" id="Phobius"/>
    </source>
</evidence>
<evidence type="ECO:0000256" key="5">
    <source>
        <dbReference type="ARBA" id="ARBA00023136"/>
    </source>
</evidence>
<feature type="transmembrane region" description="Helical" evidence="6">
    <location>
        <begin position="193"/>
        <end position="212"/>
    </location>
</feature>
<protein>
    <recommendedName>
        <fullName evidence="9">AI-2E family transporter</fullName>
    </recommendedName>
</protein>
<keyword evidence="3 6" id="KW-0812">Transmembrane</keyword>